<evidence type="ECO:0000256" key="3">
    <source>
        <dbReference type="ARBA" id="ARBA00022516"/>
    </source>
</evidence>
<dbReference type="PANTHER" id="PTHR21248:SF22">
    <property type="entry name" value="PHOSPHOLIPASE D"/>
    <property type="match status" value="1"/>
</dbReference>
<dbReference type="CDD" id="cd09110">
    <property type="entry name" value="PLDc_CLS_1"/>
    <property type="match status" value="1"/>
</dbReference>
<evidence type="ECO:0000313" key="15">
    <source>
        <dbReference type="Proteomes" id="UP001042704"/>
    </source>
</evidence>
<keyword evidence="9 12" id="KW-0472">Membrane</keyword>
<dbReference type="Pfam" id="PF13091">
    <property type="entry name" value="PLDc_2"/>
    <property type="match status" value="2"/>
</dbReference>
<dbReference type="PANTHER" id="PTHR21248">
    <property type="entry name" value="CARDIOLIPIN SYNTHASE"/>
    <property type="match status" value="1"/>
</dbReference>
<protein>
    <submittedName>
        <fullName evidence="14">Cardiolipin synthase</fullName>
    </submittedName>
</protein>
<feature type="transmembrane region" description="Helical" evidence="12">
    <location>
        <begin position="6"/>
        <end position="25"/>
    </location>
</feature>
<dbReference type="FunFam" id="3.30.870.10:FF:000014">
    <property type="entry name" value="Cardiolipin synthase"/>
    <property type="match status" value="1"/>
</dbReference>
<evidence type="ECO:0000256" key="11">
    <source>
        <dbReference type="ARBA" id="ARBA00023264"/>
    </source>
</evidence>
<dbReference type="KEGG" id="maqe:RJ40_09950"/>
<evidence type="ECO:0000256" key="10">
    <source>
        <dbReference type="ARBA" id="ARBA00023209"/>
    </source>
</evidence>
<dbReference type="InterPro" id="IPR030874">
    <property type="entry name" value="Cardiolipin_synth_Firmi"/>
</dbReference>
<dbReference type="InterPro" id="IPR001736">
    <property type="entry name" value="PLipase_D/transphosphatidylase"/>
</dbReference>
<organism evidence="14 15">
    <name type="scientific">Methanofollis aquaemaris</name>
    <dbReference type="NCBI Taxonomy" id="126734"/>
    <lineage>
        <taxon>Archaea</taxon>
        <taxon>Methanobacteriati</taxon>
        <taxon>Methanobacteriota</taxon>
        <taxon>Stenosarchaea group</taxon>
        <taxon>Methanomicrobia</taxon>
        <taxon>Methanomicrobiales</taxon>
        <taxon>Methanomicrobiaceae</taxon>
        <taxon>Methanofollis</taxon>
    </lineage>
</organism>
<reference evidence="14" key="1">
    <citation type="journal article" date="2001" name="Int. J. Syst. Evol. Microbiol.">
        <title>Methanofollis aquaemaris sp. nov., a methanogen isolated from an aquaculture fish pond.</title>
        <authorList>
            <person name="Lai M.C."/>
            <person name="Chen S.C."/>
        </authorList>
    </citation>
    <scope>NUCLEOTIDE SEQUENCE</scope>
    <source>
        <strain evidence="14">N2F9704</strain>
    </source>
</reference>
<keyword evidence="2" id="KW-1003">Cell membrane</keyword>
<dbReference type="InterPro" id="IPR025202">
    <property type="entry name" value="PLD-like_dom"/>
</dbReference>
<dbReference type="AlphaFoldDB" id="A0A8A3S822"/>
<dbReference type="PROSITE" id="PS50035">
    <property type="entry name" value="PLD"/>
    <property type="match status" value="2"/>
</dbReference>
<keyword evidence="4" id="KW-0808">Transferase</keyword>
<evidence type="ECO:0000256" key="9">
    <source>
        <dbReference type="ARBA" id="ARBA00023136"/>
    </source>
</evidence>
<dbReference type="InterPro" id="IPR027379">
    <property type="entry name" value="CLS_N"/>
</dbReference>
<keyword evidence="8" id="KW-0443">Lipid metabolism</keyword>
<sequence>MGGPEIICPGLLVLNAVCALLIILFERKNPGAALAWIVVLVFIPVLGFVFYLLLGQNIYKERLFILKKKDDEMLKGILKEQEEWMTAGGPPLDTRLGAFRPLASMLLRHDMAVLCPDNEVEVYTAGDEKFSALFDAILAARDHIHLQYYIIRDDHLGRRLVSVLAGKAAEGCEVRLLYDAVGCRRLPNDFFRPLTDAGGAVASFFPSRYLPFNLRVNYRNHRKIAVVDGTVGFIGGFNVGIEYLGEDRHLGPWRDTHLKVTGSAASFMQLRFFLDWNYAAGDDLGFEECYFPVRDFTGDAVVQIVSSGPDSLGEEIKKGYLKLISSAHESVYIQSPYFVPDGSVLDALTIAALSGVDVRVMIPCKPDHPFVYWATYSYIGDLLAAGVRAYTYDAGFLHAKTVVVDGAAASVGSANWDIRSFCLNFEANAFIYDAEVAGRLKAVFEVDLAACTEVTPAVYAARSRRVKVKEAVFRLFSGVM</sequence>
<evidence type="ECO:0000256" key="12">
    <source>
        <dbReference type="SAM" id="Phobius"/>
    </source>
</evidence>
<evidence type="ECO:0000256" key="5">
    <source>
        <dbReference type="ARBA" id="ARBA00022692"/>
    </source>
</evidence>
<accession>A0A8A3S822</accession>
<dbReference type="SUPFAM" id="SSF56024">
    <property type="entry name" value="Phospholipase D/nuclease"/>
    <property type="match status" value="2"/>
</dbReference>
<dbReference type="CDD" id="cd09112">
    <property type="entry name" value="PLDc_CLS_2"/>
    <property type="match status" value="1"/>
</dbReference>
<keyword evidence="7 12" id="KW-1133">Transmembrane helix</keyword>
<keyword evidence="6" id="KW-0677">Repeat</keyword>
<evidence type="ECO:0000256" key="1">
    <source>
        <dbReference type="ARBA" id="ARBA00004651"/>
    </source>
</evidence>
<dbReference type="SMART" id="SM00155">
    <property type="entry name" value="PLDc"/>
    <property type="match status" value="2"/>
</dbReference>
<dbReference type="GO" id="GO:0005886">
    <property type="term" value="C:plasma membrane"/>
    <property type="evidence" value="ECO:0007669"/>
    <property type="project" value="UniProtKB-SubCell"/>
</dbReference>
<feature type="transmembrane region" description="Helical" evidence="12">
    <location>
        <begin position="32"/>
        <end position="54"/>
    </location>
</feature>
<dbReference type="Proteomes" id="UP001042704">
    <property type="component" value="Chromosome"/>
</dbReference>
<dbReference type="GO" id="GO:0008808">
    <property type="term" value="F:cardiolipin synthase activity"/>
    <property type="evidence" value="ECO:0007669"/>
    <property type="project" value="InterPro"/>
</dbReference>
<dbReference type="InterPro" id="IPR022924">
    <property type="entry name" value="Cardiolipin_synthase"/>
</dbReference>
<dbReference type="Gene3D" id="3.30.870.10">
    <property type="entry name" value="Endonuclease Chain A"/>
    <property type="match status" value="2"/>
</dbReference>
<dbReference type="Pfam" id="PF13396">
    <property type="entry name" value="PLDc_N"/>
    <property type="match status" value="1"/>
</dbReference>
<evidence type="ECO:0000256" key="7">
    <source>
        <dbReference type="ARBA" id="ARBA00022989"/>
    </source>
</evidence>
<evidence type="ECO:0000313" key="14">
    <source>
        <dbReference type="EMBL" id="QSZ68427.1"/>
    </source>
</evidence>
<keyword evidence="5 12" id="KW-0812">Transmembrane</keyword>
<evidence type="ECO:0000256" key="2">
    <source>
        <dbReference type="ARBA" id="ARBA00022475"/>
    </source>
</evidence>
<keyword evidence="10" id="KW-0594">Phospholipid biosynthesis</keyword>
<keyword evidence="11" id="KW-1208">Phospholipid metabolism</keyword>
<dbReference type="EMBL" id="CP036172">
    <property type="protein sequence ID" value="QSZ68427.1"/>
    <property type="molecule type" value="Genomic_DNA"/>
</dbReference>
<dbReference type="HAMAP" id="MF_01916">
    <property type="entry name" value="Cardiolipin_synth_Cls"/>
    <property type="match status" value="1"/>
</dbReference>
<dbReference type="NCBIfam" id="TIGR04265">
    <property type="entry name" value="bac_cardiolipin"/>
    <property type="match status" value="1"/>
</dbReference>
<comment type="subcellular location">
    <subcellularLocation>
        <location evidence="1">Cell membrane</location>
        <topology evidence="1">Multi-pass membrane protein</topology>
    </subcellularLocation>
</comment>
<dbReference type="GO" id="GO:0032049">
    <property type="term" value="P:cardiolipin biosynthetic process"/>
    <property type="evidence" value="ECO:0007669"/>
    <property type="project" value="InterPro"/>
</dbReference>
<gene>
    <name evidence="14" type="primary">cls</name>
    <name evidence="14" type="ORF">RJ40_09950</name>
</gene>
<keyword evidence="15" id="KW-1185">Reference proteome</keyword>
<proteinExistence type="inferred from homology"/>
<evidence type="ECO:0000256" key="8">
    <source>
        <dbReference type="ARBA" id="ARBA00023098"/>
    </source>
</evidence>
<keyword evidence="3" id="KW-0444">Lipid biosynthesis</keyword>
<reference evidence="14" key="2">
    <citation type="submission" date="2019-02" db="EMBL/GenBank/DDBJ databases">
        <authorList>
            <person name="Chen S.-C."/>
            <person name="Chien H.-H."/>
            <person name="Lai M.-C."/>
        </authorList>
    </citation>
    <scope>NUCLEOTIDE SEQUENCE</scope>
    <source>
        <strain evidence="14">N2F9704</strain>
    </source>
</reference>
<name>A0A8A3S822_9EURY</name>
<feature type="domain" description="PLD phosphodiesterase" evidence="13">
    <location>
        <begin position="393"/>
        <end position="420"/>
    </location>
</feature>
<evidence type="ECO:0000259" key="13">
    <source>
        <dbReference type="PROSITE" id="PS50035"/>
    </source>
</evidence>
<feature type="domain" description="PLD phosphodiesterase" evidence="13">
    <location>
        <begin position="216"/>
        <end position="243"/>
    </location>
</feature>
<evidence type="ECO:0000256" key="6">
    <source>
        <dbReference type="ARBA" id="ARBA00022737"/>
    </source>
</evidence>
<evidence type="ECO:0000256" key="4">
    <source>
        <dbReference type="ARBA" id="ARBA00022679"/>
    </source>
</evidence>